<organism evidence="1 2">
    <name type="scientific">Oryza meyeriana var. granulata</name>
    <dbReference type="NCBI Taxonomy" id="110450"/>
    <lineage>
        <taxon>Eukaryota</taxon>
        <taxon>Viridiplantae</taxon>
        <taxon>Streptophyta</taxon>
        <taxon>Embryophyta</taxon>
        <taxon>Tracheophyta</taxon>
        <taxon>Spermatophyta</taxon>
        <taxon>Magnoliopsida</taxon>
        <taxon>Liliopsida</taxon>
        <taxon>Poales</taxon>
        <taxon>Poaceae</taxon>
        <taxon>BOP clade</taxon>
        <taxon>Oryzoideae</taxon>
        <taxon>Oryzeae</taxon>
        <taxon>Oryzinae</taxon>
        <taxon>Oryza</taxon>
        <taxon>Oryza meyeriana</taxon>
    </lineage>
</organism>
<evidence type="ECO:0000313" key="1">
    <source>
        <dbReference type="EMBL" id="KAF0917155.1"/>
    </source>
</evidence>
<gene>
    <name evidence="1" type="ORF">E2562_016952</name>
</gene>
<proteinExistence type="predicted"/>
<protein>
    <submittedName>
        <fullName evidence="1">Uncharacterized protein</fullName>
    </submittedName>
</protein>
<dbReference type="EMBL" id="SPHZ02000005">
    <property type="protein sequence ID" value="KAF0917155.1"/>
    <property type="molecule type" value="Genomic_DNA"/>
</dbReference>
<accession>A0A6G1DWC9</accession>
<dbReference type="AlphaFoldDB" id="A0A6G1DWC9"/>
<keyword evidence="2" id="KW-1185">Reference proteome</keyword>
<comment type="caution">
    <text evidence="1">The sequence shown here is derived from an EMBL/GenBank/DDBJ whole genome shotgun (WGS) entry which is preliminary data.</text>
</comment>
<name>A0A6G1DWC9_9ORYZ</name>
<reference evidence="1 2" key="1">
    <citation type="submission" date="2019-11" db="EMBL/GenBank/DDBJ databases">
        <title>Whole genome sequence of Oryza granulata.</title>
        <authorList>
            <person name="Li W."/>
        </authorList>
    </citation>
    <scope>NUCLEOTIDE SEQUENCE [LARGE SCALE GENOMIC DNA]</scope>
    <source>
        <strain evidence="2">cv. Menghai</strain>
        <tissue evidence="1">Leaf</tissue>
    </source>
</reference>
<sequence length="60" mass="6550">MERHLTGPWVGLRPHIFALPYSLRSPNGGDMVTISILARDGGNLAAEEGKEERSPQVPQP</sequence>
<dbReference type="Proteomes" id="UP000479710">
    <property type="component" value="Unassembled WGS sequence"/>
</dbReference>
<evidence type="ECO:0000313" key="2">
    <source>
        <dbReference type="Proteomes" id="UP000479710"/>
    </source>
</evidence>